<organism evidence="4 5">
    <name type="scientific">Deinococcus aquiradiocola</name>
    <dbReference type="NCBI Taxonomy" id="393059"/>
    <lineage>
        <taxon>Bacteria</taxon>
        <taxon>Thermotogati</taxon>
        <taxon>Deinococcota</taxon>
        <taxon>Deinococci</taxon>
        <taxon>Deinococcales</taxon>
        <taxon>Deinococcaceae</taxon>
        <taxon>Deinococcus</taxon>
    </lineage>
</organism>
<keyword evidence="1" id="KW-0805">Transcription regulation</keyword>
<dbReference type="InterPro" id="IPR011991">
    <property type="entry name" value="ArsR-like_HTH"/>
</dbReference>
<dbReference type="InterPro" id="IPR036390">
    <property type="entry name" value="WH_DNA-bd_sf"/>
</dbReference>
<evidence type="ECO:0000313" key="4">
    <source>
        <dbReference type="EMBL" id="GGJ65992.1"/>
    </source>
</evidence>
<dbReference type="Proteomes" id="UP000635726">
    <property type="component" value="Unassembled WGS sequence"/>
</dbReference>
<dbReference type="InterPro" id="IPR050313">
    <property type="entry name" value="Carb_Metab_HTH_regulators"/>
</dbReference>
<dbReference type="PANTHER" id="PTHR30363">
    <property type="entry name" value="HTH-TYPE TRANSCRIPTIONAL REGULATOR SRLR-RELATED"/>
    <property type="match status" value="1"/>
</dbReference>
<proteinExistence type="predicted"/>
<comment type="caution">
    <text evidence="4">The sequence shown here is derived from an EMBL/GenBank/DDBJ whole genome shotgun (WGS) entry which is preliminary data.</text>
</comment>
<dbReference type="CDD" id="cd00090">
    <property type="entry name" value="HTH_ARSR"/>
    <property type="match status" value="1"/>
</dbReference>
<evidence type="ECO:0000256" key="1">
    <source>
        <dbReference type="ARBA" id="ARBA00023015"/>
    </source>
</evidence>
<sequence length="217" mass="23649">MTVSVPPASPQALGAPLQGTKARLLELVKRHGSPTVQALAQDLDISVPAARKHLCDLQEAGLIDARTEKPGGRGRPQHVYVLSDRGESTFPKSYASLCSDVLAHVQKLFGEGAVMQVLSERQADLYARLAPAITGTLSERLHTLAQKLQEAGYAAEISQEDGVWYLKERNCPALKVARDYGELCESELRLYRDLLGVPVVRETRIACGAAECRYRVG</sequence>
<dbReference type="EMBL" id="BMOE01000001">
    <property type="protein sequence ID" value="GGJ65992.1"/>
    <property type="molecule type" value="Genomic_DNA"/>
</dbReference>
<dbReference type="RefSeq" id="WP_188960847.1">
    <property type="nucleotide sequence ID" value="NZ_BMOE01000001.1"/>
</dbReference>
<dbReference type="InterPro" id="IPR036388">
    <property type="entry name" value="WH-like_DNA-bd_sf"/>
</dbReference>
<dbReference type="Pfam" id="PF08220">
    <property type="entry name" value="HTH_DeoR"/>
    <property type="match status" value="1"/>
</dbReference>
<accession>A0A917P7W8</accession>
<dbReference type="InterPro" id="IPR001845">
    <property type="entry name" value="HTH_ArsR_DNA-bd_dom"/>
</dbReference>
<keyword evidence="2" id="KW-0804">Transcription</keyword>
<dbReference type="InterPro" id="IPR001034">
    <property type="entry name" value="DeoR_HTH"/>
</dbReference>
<dbReference type="SUPFAM" id="SSF46785">
    <property type="entry name" value="Winged helix' DNA-binding domain"/>
    <property type="match status" value="1"/>
</dbReference>
<reference evidence="4" key="1">
    <citation type="journal article" date="2014" name="Int. J. Syst. Evol. Microbiol.">
        <title>Complete genome sequence of Corynebacterium casei LMG S-19264T (=DSM 44701T), isolated from a smear-ripened cheese.</title>
        <authorList>
            <consortium name="US DOE Joint Genome Institute (JGI-PGF)"/>
            <person name="Walter F."/>
            <person name="Albersmeier A."/>
            <person name="Kalinowski J."/>
            <person name="Ruckert C."/>
        </authorList>
    </citation>
    <scope>NUCLEOTIDE SEQUENCE</scope>
    <source>
        <strain evidence="4">JCM 14371</strain>
    </source>
</reference>
<dbReference type="SMART" id="SM00418">
    <property type="entry name" value="HTH_ARSR"/>
    <property type="match status" value="1"/>
</dbReference>
<evidence type="ECO:0000256" key="2">
    <source>
        <dbReference type="ARBA" id="ARBA00023163"/>
    </source>
</evidence>
<keyword evidence="5" id="KW-1185">Reference proteome</keyword>
<dbReference type="AlphaFoldDB" id="A0A917P7W8"/>
<dbReference type="Gene3D" id="1.10.10.10">
    <property type="entry name" value="Winged helix-like DNA-binding domain superfamily/Winged helix DNA-binding domain"/>
    <property type="match status" value="1"/>
</dbReference>
<evidence type="ECO:0000313" key="5">
    <source>
        <dbReference type="Proteomes" id="UP000635726"/>
    </source>
</evidence>
<dbReference type="PANTHER" id="PTHR30363:SF28">
    <property type="entry name" value="TRANSCRIPTIONAL REGULATORY PROTEIN-RELATED"/>
    <property type="match status" value="1"/>
</dbReference>
<reference evidence="4" key="2">
    <citation type="submission" date="2020-09" db="EMBL/GenBank/DDBJ databases">
        <authorList>
            <person name="Sun Q."/>
            <person name="Ohkuma M."/>
        </authorList>
    </citation>
    <scope>NUCLEOTIDE SEQUENCE</scope>
    <source>
        <strain evidence="4">JCM 14371</strain>
    </source>
</reference>
<dbReference type="GO" id="GO:0003700">
    <property type="term" value="F:DNA-binding transcription factor activity"/>
    <property type="evidence" value="ECO:0007669"/>
    <property type="project" value="InterPro"/>
</dbReference>
<feature type="domain" description="HTH arsR-type" evidence="3">
    <location>
        <begin position="12"/>
        <end position="103"/>
    </location>
</feature>
<protein>
    <submittedName>
        <fullName evidence="4">Transcriptional regulator</fullName>
    </submittedName>
</protein>
<name>A0A917P7W8_9DEIO</name>
<gene>
    <name evidence="4" type="ORF">GCM10008939_07550</name>
</gene>
<evidence type="ECO:0000259" key="3">
    <source>
        <dbReference type="SMART" id="SM00418"/>
    </source>
</evidence>